<keyword evidence="2" id="KW-0472">Membrane</keyword>
<feature type="region of interest" description="Disordered" evidence="1">
    <location>
        <begin position="152"/>
        <end position="193"/>
    </location>
</feature>
<dbReference type="Proteomes" id="UP000281549">
    <property type="component" value="Unassembled WGS sequence"/>
</dbReference>
<protein>
    <submittedName>
        <fullName evidence="3">Uncharacterized protein</fullName>
    </submittedName>
</protein>
<proteinExistence type="predicted"/>
<evidence type="ECO:0000313" key="3">
    <source>
        <dbReference type="EMBL" id="RKP16587.1"/>
    </source>
</evidence>
<feature type="compositionally biased region" description="Basic and acidic residues" evidence="1">
    <location>
        <begin position="176"/>
        <end position="191"/>
    </location>
</feature>
<organism evidence="3 4">
    <name type="scientific">Rozella allomycis (strain CSF55)</name>
    <dbReference type="NCBI Taxonomy" id="988480"/>
    <lineage>
        <taxon>Eukaryota</taxon>
        <taxon>Fungi</taxon>
        <taxon>Fungi incertae sedis</taxon>
        <taxon>Cryptomycota</taxon>
        <taxon>Cryptomycota incertae sedis</taxon>
        <taxon>Rozella</taxon>
    </lineage>
</organism>
<evidence type="ECO:0000256" key="1">
    <source>
        <dbReference type="SAM" id="MobiDB-lite"/>
    </source>
</evidence>
<name>A0A4P9YBE9_ROZAC</name>
<accession>A0A4P9YBE9</accession>
<evidence type="ECO:0000313" key="4">
    <source>
        <dbReference type="Proteomes" id="UP000281549"/>
    </source>
</evidence>
<reference evidence="4" key="1">
    <citation type="journal article" date="2018" name="Nat. Microbiol.">
        <title>Leveraging single-cell genomics to expand the fungal tree of life.</title>
        <authorList>
            <person name="Ahrendt S.R."/>
            <person name="Quandt C.A."/>
            <person name="Ciobanu D."/>
            <person name="Clum A."/>
            <person name="Salamov A."/>
            <person name="Andreopoulos B."/>
            <person name="Cheng J.F."/>
            <person name="Woyke T."/>
            <person name="Pelin A."/>
            <person name="Henrissat B."/>
            <person name="Reynolds N.K."/>
            <person name="Benny G.L."/>
            <person name="Smith M.E."/>
            <person name="James T.Y."/>
            <person name="Grigoriev I.V."/>
        </authorList>
    </citation>
    <scope>NUCLEOTIDE SEQUENCE [LARGE SCALE GENOMIC DNA]</scope>
    <source>
        <strain evidence="4">CSF55</strain>
    </source>
</reference>
<feature type="transmembrane region" description="Helical" evidence="2">
    <location>
        <begin position="197"/>
        <end position="219"/>
    </location>
</feature>
<keyword evidence="2" id="KW-0812">Transmembrane</keyword>
<dbReference type="AlphaFoldDB" id="A0A4P9YBE9"/>
<evidence type="ECO:0000256" key="2">
    <source>
        <dbReference type="SAM" id="Phobius"/>
    </source>
</evidence>
<gene>
    <name evidence="3" type="ORF">ROZALSC1DRAFT_31503</name>
</gene>
<keyword evidence="2" id="KW-1133">Transmembrane helix</keyword>
<sequence length="231" mass="26202">MQVVSPLSFLDNSFQVIQSNKPLESKASFNRKIMLNTTVVGTFDVAVKIGETNHIINQIEVVDFSSFFTKKDHFVHDKIVIDPFEKVCKKRFYLGATITYLDNAQEVVQKVDLCKKSNIEIKTLGEVKVTFKTDFGSFERVLNIIKNPNQKEDKPISPVQQEKPEVKKQELNVSEKTVKENDENKDKENSERQGPSALIISLISVSCVLVAAVGGFLAYRAKKSNNRNRKY</sequence>
<dbReference type="EMBL" id="ML006395">
    <property type="protein sequence ID" value="RKP16587.1"/>
    <property type="molecule type" value="Genomic_DNA"/>
</dbReference>